<evidence type="ECO:0000313" key="17">
    <source>
        <dbReference type="Proteomes" id="UP000054845"/>
    </source>
</evidence>
<dbReference type="STRING" id="401625.A0A0P1BFW4"/>
<dbReference type="PROSITE" id="PS00086">
    <property type="entry name" value="CYTOCHROME_P450"/>
    <property type="match status" value="1"/>
</dbReference>
<proteinExistence type="inferred from homology"/>
<dbReference type="GO" id="GO:0020037">
    <property type="term" value="F:heme binding"/>
    <property type="evidence" value="ECO:0007669"/>
    <property type="project" value="InterPro"/>
</dbReference>
<evidence type="ECO:0000256" key="2">
    <source>
        <dbReference type="ARBA" id="ARBA00004370"/>
    </source>
</evidence>
<dbReference type="PRINTS" id="PR00463">
    <property type="entry name" value="EP450I"/>
</dbReference>
<keyword evidence="11 14" id="KW-0503">Monooxygenase</keyword>
<keyword evidence="12 15" id="KW-0472">Membrane</keyword>
<dbReference type="SUPFAM" id="SSF48264">
    <property type="entry name" value="Cytochrome P450"/>
    <property type="match status" value="1"/>
</dbReference>
<evidence type="ECO:0000256" key="1">
    <source>
        <dbReference type="ARBA" id="ARBA00001971"/>
    </source>
</evidence>
<dbReference type="AlphaFoldDB" id="A0A0P1BFW4"/>
<evidence type="ECO:0000256" key="10">
    <source>
        <dbReference type="ARBA" id="ARBA00023004"/>
    </source>
</evidence>
<evidence type="ECO:0000313" key="16">
    <source>
        <dbReference type="EMBL" id="CEH14582.1"/>
    </source>
</evidence>
<evidence type="ECO:0000256" key="15">
    <source>
        <dbReference type="SAM" id="Phobius"/>
    </source>
</evidence>
<sequence>MDELQIVSIGMLVLLLFFSVAYLLEAAEERRQLKLPPGPPASLLFGSRLPAFDKHPWLVFDEMKKQYGPVITFADGPSKLIFVVTSLKAAQHILADKAAISGDRPRSILVNEWMSGGNRVLLMPRNDRFRKYRRIYSSALSDKASAHYESIQSQEAKDAMLQLAQCTDDKQWQHVLTRLTASIIMSVIYDIRVEGLHDPRVQTMIKHLFTFTGYVLPGASMPDAWPILEYVPKIINPWKKMAAEFLKSESGIVTKLFSEVKVRVQQGQARRCFVSDLQEEQNALGLSDVEASYCSGALFGVPSRSFEMRSDSRLIDLRLDVLQLSVLVLAMLKYPAEYKKLQAEMDRVVGSDRMPSFEDELPFLQACLYESFRWRPITPSGAPHRLEDDIVWEGRVLPKGSVVYACQYSINRDPEVYSDVDTFKPERFLDSSGKLTATRDAMQLLFGWGRRACPGNHVAMRSLRITLAMLAWSFDITSPLKPQDQPTSYKRFTSSSASMPFPFPAKFTWRSEERRQVCLAEVAATSDTCK</sequence>
<dbReference type="PANTHER" id="PTHR46300:SF2">
    <property type="entry name" value="CYTOCHROME P450 MONOOXYGENASE ALNH-RELATED"/>
    <property type="match status" value="1"/>
</dbReference>
<dbReference type="Pfam" id="PF00067">
    <property type="entry name" value="p450"/>
    <property type="match status" value="2"/>
</dbReference>
<comment type="cofactor">
    <cofactor evidence="1 13">
        <name>heme</name>
        <dbReference type="ChEBI" id="CHEBI:30413"/>
    </cofactor>
</comment>
<evidence type="ECO:0000256" key="14">
    <source>
        <dbReference type="RuleBase" id="RU000461"/>
    </source>
</evidence>
<comment type="subcellular location">
    <subcellularLocation>
        <location evidence="2">Membrane</location>
    </subcellularLocation>
</comment>
<dbReference type="Gene3D" id="1.10.630.10">
    <property type="entry name" value="Cytochrome P450"/>
    <property type="match status" value="1"/>
</dbReference>
<evidence type="ECO:0000256" key="7">
    <source>
        <dbReference type="ARBA" id="ARBA00022723"/>
    </source>
</evidence>
<feature type="transmembrane region" description="Helical" evidence="15">
    <location>
        <begin position="6"/>
        <end position="24"/>
    </location>
</feature>
<dbReference type="InterPro" id="IPR017972">
    <property type="entry name" value="Cyt_P450_CS"/>
</dbReference>
<keyword evidence="8 15" id="KW-1133">Transmembrane helix</keyword>
<keyword evidence="7 13" id="KW-0479">Metal-binding</keyword>
<evidence type="ECO:0000256" key="13">
    <source>
        <dbReference type="PIRSR" id="PIRSR602401-1"/>
    </source>
</evidence>
<dbReference type="GO" id="GO:0004497">
    <property type="term" value="F:monooxygenase activity"/>
    <property type="evidence" value="ECO:0007669"/>
    <property type="project" value="UniProtKB-KW"/>
</dbReference>
<keyword evidence="10 13" id="KW-0408">Iron</keyword>
<feature type="binding site" description="axial binding residue" evidence="13">
    <location>
        <position position="453"/>
    </location>
    <ligand>
        <name>heme</name>
        <dbReference type="ChEBI" id="CHEBI:30413"/>
    </ligand>
    <ligandPart>
        <name>Fe</name>
        <dbReference type="ChEBI" id="CHEBI:18248"/>
    </ligandPart>
</feature>
<dbReference type="GO" id="GO:0016020">
    <property type="term" value="C:membrane"/>
    <property type="evidence" value="ECO:0007669"/>
    <property type="project" value="UniProtKB-SubCell"/>
</dbReference>
<keyword evidence="17" id="KW-1185">Reference proteome</keyword>
<evidence type="ECO:0000256" key="12">
    <source>
        <dbReference type="ARBA" id="ARBA00023136"/>
    </source>
</evidence>
<comment type="pathway">
    <text evidence="3">Secondary metabolite biosynthesis.</text>
</comment>
<dbReference type="InterPro" id="IPR036396">
    <property type="entry name" value="Cyt_P450_sf"/>
</dbReference>
<dbReference type="CDD" id="cd11065">
    <property type="entry name" value="CYP64-like"/>
    <property type="match status" value="1"/>
</dbReference>
<evidence type="ECO:0000256" key="5">
    <source>
        <dbReference type="ARBA" id="ARBA00022617"/>
    </source>
</evidence>
<evidence type="ECO:0000256" key="9">
    <source>
        <dbReference type="ARBA" id="ARBA00023002"/>
    </source>
</evidence>
<protein>
    <submittedName>
        <fullName evidence="16">Cytochrome P450 CYP2 subfamily</fullName>
    </submittedName>
</protein>
<dbReference type="PANTHER" id="PTHR46300">
    <property type="entry name" value="P450, PUTATIVE (EUROFUNG)-RELATED-RELATED"/>
    <property type="match status" value="1"/>
</dbReference>
<accession>A0A0P1BFW4</accession>
<dbReference type="InterPro" id="IPR001128">
    <property type="entry name" value="Cyt_P450"/>
</dbReference>
<name>A0A0P1BFW4_9BASI</name>
<evidence type="ECO:0000256" key="4">
    <source>
        <dbReference type="ARBA" id="ARBA00010617"/>
    </source>
</evidence>
<evidence type="ECO:0000256" key="6">
    <source>
        <dbReference type="ARBA" id="ARBA00022692"/>
    </source>
</evidence>
<comment type="similarity">
    <text evidence="4 14">Belongs to the cytochrome P450 family.</text>
</comment>
<organism evidence="16 17">
    <name type="scientific">Ceraceosorus bombacis</name>
    <dbReference type="NCBI Taxonomy" id="401625"/>
    <lineage>
        <taxon>Eukaryota</taxon>
        <taxon>Fungi</taxon>
        <taxon>Dikarya</taxon>
        <taxon>Basidiomycota</taxon>
        <taxon>Ustilaginomycotina</taxon>
        <taxon>Exobasidiomycetes</taxon>
        <taxon>Ceraceosorales</taxon>
        <taxon>Ceraceosoraceae</taxon>
        <taxon>Ceraceosorus</taxon>
    </lineage>
</organism>
<dbReference type="InterPro" id="IPR050364">
    <property type="entry name" value="Cytochrome_P450_fung"/>
</dbReference>
<keyword evidence="5 13" id="KW-0349">Heme</keyword>
<dbReference type="OrthoDB" id="1470350at2759"/>
<dbReference type="GO" id="GO:0005506">
    <property type="term" value="F:iron ion binding"/>
    <property type="evidence" value="ECO:0007669"/>
    <property type="project" value="InterPro"/>
</dbReference>
<dbReference type="EMBL" id="CCYA01000243">
    <property type="protein sequence ID" value="CEH14582.1"/>
    <property type="molecule type" value="Genomic_DNA"/>
</dbReference>
<keyword evidence="9 14" id="KW-0560">Oxidoreductase</keyword>
<evidence type="ECO:0000256" key="11">
    <source>
        <dbReference type="ARBA" id="ARBA00023033"/>
    </source>
</evidence>
<dbReference type="Proteomes" id="UP000054845">
    <property type="component" value="Unassembled WGS sequence"/>
</dbReference>
<evidence type="ECO:0000256" key="8">
    <source>
        <dbReference type="ARBA" id="ARBA00022989"/>
    </source>
</evidence>
<evidence type="ECO:0000256" key="3">
    <source>
        <dbReference type="ARBA" id="ARBA00005179"/>
    </source>
</evidence>
<keyword evidence="6 15" id="KW-0812">Transmembrane</keyword>
<reference evidence="16 17" key="1">
    <citation type="submission" date="2014-09" db="EMBL/GenBank/DDBJ databases">
        <authorList>
            <person name="Magalhaes I.L.F."/>
            <person name="Oliveira U."/>
            <person name="Santos F.R."/>
            <person name="Vidigal T.H.D.A."/>
            <person name="Brescovit A.D."/>
            <person name="Santos A.J."/>
        </authorList>
    </citation>
    <scope>NUCLEOTIDE SEQUENCE [LARGE SCALE GENOMIC DNA]</scope>
</reference>
<dbReference type="GO" id="GO:0016705">
    <property type="term" value="F:oxidoreductase activity, acting on paired donors, with incorporation or reduction of molecular oxygen"/>
    <property type="evidence" value="ECO:0007669"/>
    <property type="project" value="InterPro"/>
</dbReference>
<dbReference type="InterPro" id="IPR002401">
    <property type="entry name" value="Cyt_P450_E_grp-I"/>
</dbReference>